<proteinExistence type="predicted"/>
<dbReference type="Proteomes" id="UP000825179">
    <property type="component" value="Chromosome"/>
</dbReference>
<dbReference type="EMBL" id="CP082237">
    <property type="protein sequence ID" value="QZT34514.1"/>
    <property type="molecule type" value="Genomic_DNA"/>
</dbReference>
<sequence length="47" mass="4967">MKDKIKELGYAIAKGSVSSIPLAGGVLSELFSVAFTDPATKRIEGNR</sequence>
<evidence type="ECO:0000313" key="2">
    <source>
        <dbReference type="Proteomes" id="UP000825179"/>
    </source>
</evidence>
<accession>A0A8X8IBD3</accession>
<protein>
    <submittedName>
        <fullName evidence="1">Uncharacterized protein</fullName>
    </submittedName>
</protein>
<gene>
    <name evidence="1" type="ORF">HUR95_03825</name>
</gene>
<evidence type="ECO:0000313" key="1">
    <source>
        <dbReference type="EMBL" id="QZT34514.1"/>
    </source>
</evidence>
<reference evidence="1 2" key="1">
    <citation type="journal article" date="2020" name="Extremophiles">
        <title>Genomic analysis of Caldalkalibacillus thermarum TA2.A1 reveals aerobic alkaliphilic metabolism and evolutionary hallmarks linking alkaliphilic bacteria and plant life.</title>
        <authorList>
            <person name="de Jong S.I."/>
            <person name="van den Broek M.A."/>
            <person name="Merkel A.Y."/>
            <person name="de la Torre Cortes P."/>
            <person name="Kalamorz F."/>
            <person name="Cook G.M."/>
            <person name="van Loosdrecht M.C.M."/>
            <person name="McMillan D.G.G."/>
        </authorList>
    </citation>
    <scope>NUCLEOTIDE SEQUENCE [LARGE SCALE GENOMIC DNA]</scope>
    <source>
        <strain evidence="1 2">TA2.A1</strain>
    </source>
</reference>
<organism evidence="1 2">
    <name type="scientific">Caldalkalibacillus thermarum (strain TA2.A1)</name>
    <dbReference type="NCBI Taxonomy" id="986075"/>
    <lineage>
        <taxon>Bacteria</taxon>
        <taxon>Bacillati</taxon>
        <taxon>Bacillota</taxon>
        <taxon>Bacilli</taxon>
        <taxon>Bacillales</taxon>
        <taxon>Bacillaceae</taxon>
        <taxon>Caldalkalibacillus</taxon>
    </lineage>
</organism>
<dbReference type="KEGG" id="cthu:HUR95_03825"/>
<keyword evidence="2" id="KW-1185">Reference proteome</keyword>
<dbReference type="OrthoDB" id="2113051at2"/>
<name>A0A8X8IBD3_CALTT</name>
<dbReference type="AlphaFoldDB" id="A0A8X8IBD3"/>
<dbReference type="RefSeq" id="WP_158306356.1">
    <property type="nucleotide sequence ID" value="NZ_AFCE01000046.1"/>
</dbReference>